<dbReference type="Proteomes" id="UP001454036">
    <property type="component" value="Unassembled WGS sequence"/>
</dbReference>
<proteinExistence type="predicted"/>
<feature type="region of interest" description="Disordered" evidence="1">
    <location>
        <begin position="27"/>
        <end position="46"/>
    </location>
</feature>
<organism evidence="2 3">
    <name type="scientific">Lithospermum erythrorhizon</name>
    <name type="common">Purple gromwell</name>
    <name type="synonym">Lithospermum officinale var. erythrorhizon</name>
    <dbReference type="NCBI Taxonomy" id="34254"/>
    <lineage>
        <taxon>Eukaryota</taxon>
        <taxon>Viridiplantae</taxon>
        <taxon>Streptophyta</taxon>
        <taxon>Embryophyta</taxon>
        <taxon>Tracheophyta</taxon>
        <taxon>Spermatophyta</taxon>
        <taxon>Magnoliopsida</taxon>
        <taxon>eudicotyledons</taxon>
        <taxon>Gunneridae</taxon>
        <taxon>Pentapetalae</taxon>
        <taxon>asterids</taxon>
        <taxon>lamiids</taxon>
        <taxon>Boraginales</taxon>
        <taxon>Boraginaceae</taxon>
        <taxon>Boraginoideae</taxon>
        <taxon>Lithospermeae</taxon>
        <taxon>Lithospermum</taxon>
    </lineage>
</organism>
<evidence type="ECO:0000313" key="2">
    <source>
        <dbReference type="EMBL" id="GAA0163931.1"/>
    </source>
</evidence>
<gene>
    <name evidence="2" type="ORF">LIER_19685</name>
</gene>
<sequence length="94" mass="10899">MELSIVANKWNVPSTPVAFYSKAKYDPRRPKETSMQEKKEEHAVTSKTTKFTFRTKKIEGGLDLGKKERLTLKRCKRRITPSLSLMCPQCLMSY</sequence>
<keyword evidence="3" id="KW-1185">Reference proteome</keyword>
<evidence type="ECO:0000313" key="3">
    <source>
        <dbReference type="Proteomes" id="UP001454036"/>
    </source>
</evidence>
<dbReference type="EMBL" id="BAABME010004896">
    <property type="protein sequence ID" value="GAA0163931.1"/>
    <property type="molecule type" value="Genomic_DNA"/>
</dbReference>
<protein>
    <submittedName>
        <fullName evidence="2">Uncharacterized protein</fullName>
    </submittedName>
</protein>
<evidence type="ECO:0000256" key="1">
    <source>
        <dbReference type="SAM" id="MobiDB-lite"/>
    </source>
</evidence>
<comment type="caution">
    <text evidence="2">The sequence shown here is derived from an EMBL/GenBank/DDBJ whole genome shotgun (WGS) entry which is preliminary data.</text>
</comment>
<dbReference type="AlphaFoldDB" id="A0AAV3QL81"/>
<accession>A0AAV3QL81</accession>
<reference evidence="2 3" key="1">
    <citation type="submission" date="2024-01" db="EMBL/GenBank/DDBJ databases">
        <title>The complete chloroplast genome sequence of Lithospermum erythrorhizon: insights into the phylogenetic relationship among Boraginaceae species and the maternal lineages of purple gromwells.</title>
        <authorList>
            <person name="Okada T."/>
            <person name="Watanabe K."/>
        </authorList>
    </citation>
    <scope>NUCLEOTIDE SEQUENCE [LARGE SCALE GENOMIC DNA]</scope>
</reference>
<feature type="compositionally biased region" description="Basic and acidic residues" evidence="1">
    <location>
        <begin position="27"/>
        <end position="44"/>
    </location>
</feature>
<name>A0AAV3QL81_LITER</name>